<organism evidence="1 2">
    <name type="scientific">Vibrio azureus NBRC 104587</name>
    <dbReference type="NCBI Taxonomy" id="1219077"/>
    <lineage>
        <taxon>Bacteria</taxon>
        <taxon>Pseudomonadati</taxon>
        <taxon>Pseudomonadota</taxon>
        <taxon>Gammaproteobacteria</taxon>
        <taxon>Vibrionales</taxon>
        <taxon>Vibrionaceae</taxon>
        <taxon>Vibrio</taxon>
    </lineage>
</organism>
<dbReference type="EMBL" id="BATL01000035">
    <property type="protein sequence ID" value="GAD76052.1"/>
    <property type="molecule type" value="Genomic_DNA"/>
</dbReference>
<protein>
    <submittedName>
        <fullName evidence="1">Uncharacterized protein</fullName>
    </submittedName>
</protein>
<keyword evidence="2" id="KW-1185">Reference proteome</keyword>
<evidence type="ECO:0000313" key="2">
    <source>
        <dbReference type="Proteomes" id="UP000016567"/>
    </source>
</evidence>
<proteinExistence type="predicted"/>
<accession>U3AS19</accession>
<sequence length="113" mass="12956">MPILGFAESANVYCATTDGKHWEWLQDTDGEFASATGEWGFYRASGWQGFYYFTLSLEDYLKLQSQCELKGMVAHPGNKQVSHWYIYQIQMPNGNKMFAPGHYSLLIHTGLYL</sequence>
<evidence type="ECO:0000313" key="1">
    <source>
        <dbReference type="EMBL" id="GAD76052.1"/>
    </source>
</evidence>
<reference evidence="1 2" key="1">
    <citation type="submission" date="2013-09" db="EMBL/GenBank/DDBJ databases">
        <title>Whole genome shotgun sequence of Vibrio azureus NBRC 104587.</title>
        <authorList>
            <person name="Isaki S."/>
            <person name="Hosoyama A."/>
            <person name="Numata M."/>
            <person name="Hashimoto M."/>
            <person name="Hosoyama Y."/>
            <person name="Tsuchikane K."/>
            <person name="Noguchi M."/>
            <person name="Hirakata S."/>
            <person name="Ichikawa N."/>
            <person name="Ohji S."/>
            <person name="Yamazoe A."/>
            <person name="Fujita N."/>
        </authorList>
    </citation>
    <scope>NUCLEOTIDE SEQUENCE [LARGE SCALE GENOMIC DNA]</scope>
    <source>
        <strain evidence="1 2">NBRC 104587</strain>
    </source>
</reference>
<name>U3AS19_9VIBR</name>
<comment type="caution">
    <text evidence="1">The sequence shown here is derived from an EMBL/GenBank/DDBJ whole genome shotgun (WGS) entry which is preliminary data.</text>
</comment>
<dbReference type="eggNOG" id="ENOG502ZWPD">
    <property type="taxonomic scope" value="Bacteria"/>
</dbReference>
<dbReference type="AlphaFoldDB" id="U3AS19"/>
<dbReference type="Proteomes" id="UP000016567">
    <property type="component" value="Unassembled WGS sequence"/>
</dbReference>
<gene>
    <name evidence="1" type="ORF">VAZ01S_035_00600</name>
</gene>